<dbReference type="STRING" id="880071.Fleli_3735"/>
<dbReference type="InterPro" id="IPR050248">
    <property type="entry name" value="Polysacc_deacetylase_ArnD"/>
</dbReference>
<protein>
    <submittedName>
        <fullName evidence="4">Putative xylanase/chitin deacetylase</fullName>
    </submittedName>
</protein>
<dbReference type="eggNOG" id="COG0726">
    <property type="taxonomic scope" value="Bacteria"/>
</dbReference>
<keyword evidence="5" id="KW-1185">Reference proteome</keyword>
<dbReference type="GO" id="GO:0046872">
    <property type="term" value="F:metal ion binding"/>
    <property type="evidence" value="ECO:0007669"/>
    <property type="project" value="UniProtKB-KW"/>
</dbReference>
<dbReference type="SUPFAM" id="SSF88713">
    <property type="entry name" value="Glycoside hydrolase/deacetylase"/>
    <property type="match status" value="1"/>
</dbReference>
<dbReference type="HOGENOM" id="CLU_021264_0_3_10"/>
<dbReference type="PATRIC" id="fig|880071.3.peg.3740"/>
<evidence type="ECO:0000259" key="3">
    <source>
        <dbReference type="PROSITE" id="PS51677"/>
    </source>
</evidence>
<dbReference type="OrthoDB" id="9812065at2"/>
<keyword evidence="4" id="KW-0858">Xylan degradation</keyword>
<accession>I4AQ12</accession>
<organism evidence="4 5">
    <name type="scientific">Bernardetia litoralis (strain ATCC 23117 / DSM 6794 / NBRC 15988 / NCIMB 1366 / Fx l1 / Sio-4)</name>
    <name type="common">Flexibacter litoralis</name>
    <dbReference type="NCBI Taxonomy" id="880071"/>
    <lineage>
        <taxon>Bacteria</taxon>
        <taxon>Pseudomonadati</taxon>
        <taxon>Bacteroidota</taxon>
        <taxon>Cytophagia</taxon>
        <taxon>Cytophagales</taxon>
        <taxon>Bernardetiaceae</taxon>
        <taxon>Bernardetia</taxon>
    </lineage>
</organism>
<sequence>MRFKPYPHKSGKIVRWLFPRLQWFKPSEKPTIYLTFDDGPIPEITEEVLSILKKFDAKATFFCIGDNVSKHPEVFQKVVQAGHTIGNHTHNHLNGWKNENQNYYENINKCKKTILDEYSKLEMFEQVSLFRPPYGRLTPEQVQKISTEYQIIMWDVLTGDFDKFLSRKVCLKKSIECTESGSIVTFHDSIKASKNMLYVLPRYLEHFTEKGFVFERL</sequence>
<dbReference type="InterPro" id="IPR011330">
    <property type="entry name" value="Glyco_hydro/deAcase_b/a-brl"/>
</dbReference>
<keyword evidence="4" id="KW-0119">Carbohydrate metabolism</keyword>
<keyword evidence="4" id="KW-0624">Polysaccharide degradation</keyword>
<dbReference type="GO" id="GO:0016810">
    <property type="term" value="F:hydrolase activity, acting on carbon-nitrogen (but not peptide) bonds"/>
    <property type="evidence" value="ECO:0007669"/>
    <property type="project" value="InterPro"/>
</dbReference>
<evidence type="ECO:0000313" key="5">
    <source>
        <dbReference type="Proteomes" id="UP000006054"/>
    </source>
</evidence>
<reference evidence="5" key="1">
    <citation type="submission" date="2012-06" db="EMBL/GenBank/DDBJ databases">
        <title>The complete genome of Flexibacter litoralis DSM 6794.</title>
        <authorList>
            <person name="Lucas S."/>
            <person name="Copeland A."/>
            <person name="Lapidus A."/>
            <person name="Glavina del Rio T."/>
            <person name="Dalin E."/>
            <person name="Tice H."/>
            <person name="Bruce D."/>
            <person name="Goodwin L."/>
            <person name="Pitluck S."/>
            <person name="Peters L."/>
            <person name="Ovchinnikova G."/>
            <person name="Lu M."/>
            <person name="Kyrpides N."/>
            <person name="Mavromatis K."/>
            <person name="Ivanova N."/>
            <person name="Brettin T."/>
            <person name="Detter J.C."/>
            <person name="Han C."/>
            <person name="Larimer F."/>
            <person name="Land M."/>
            <person name="Hauser L."/>
            <person name="Markowitz V."/>
            <person name="Cheng J.-F."/>
            <person name="Hugenholtz P."/>
            <person name="Woyke T."/>
            <person name="Wu D."/>
            <person name="Spring S."/>
            <person name="Lang E."/>
            <person name="Kopitz M."/>
            <person name="Brambilla E."/>
            <person name="Klenk H.-P."/>
            <person name="Eisen J.A."/>
        </authorList>
    </citation>
    <scope>NUCLEOTIDE SEQUENCE [LARGE SCALE GENOMIC DNA]</scope>
    <source>
        <strain evidence="5">ATCC 23117 / DSM 6794 / NBRC 15988 / NCIMB 1366 / Sio-4</strain>
    </source>
</reference>
<dbReference type="EMBL" id="CP003345">
    <property type="protein sequence ID" value="AFM06047.1"/>
    <property type="molecule type" value="Genomic_DNA"/>
</dbReference>
<keyword evidence="2 4" id="KW-0378">Hydrolase</keyword>
<dbReference type="GO" id="GO:0016020">
    <property type="term" value="C:membrane"/>
    <property type="evidence" value="ECO:0007669"/>
    <property type="project" value="TreeGrafter"/>
</dbReference>
<feature type="domain" description="NodB homology" evidence="3">
    <location>
        <begin position="30"/>
        <end position="215"/>
    </location>
</feature>
<evidence type="ECO:0000256" key="1">
    <source>
        <dbReference type="ARBA" id="ARBA00022723"/>
    </source>
</evidence>
<dbReference type="KEGG" id="fli:Fleli_3735"/>
<dbReference type="Gene3D" id="3.20.20.370">
    <property type="entry name" value="Glycoside hydrolase/deacetylase"/>
    <property type="match status" value="1"/>
</dbReference>
<gene>
    <name evidence="4" type="ordered locus">Fleli_3735</name>
</gene>
<proteinExistence type="predicted"/>
<evidence type="ECO:0000313" key="4">
    <source>
        <dbReference type="EMBL" id="AFM06047.1"/>
    </source>
</evidence>
<dbReference type="RefSeq" id="WP_014799471.1">
    <property type="nucleotide sequence ID" value="NC_018018.1"/>
</dbReference>
<dbReference type="InterPro" id="IPR002509">
    <property type="entry name" value="NODB_dom"/>
</dbReference>
<keyword evidence="4" id="KW-0326">Glycosidase</keyword>
<evidence type="ECO:0000256" key="2">
    <source>
        <dbReference type="ARBA" id="ARBA00022801"/>
    </source>
</evidence>
<dbReference type="AlphaFoldDB" id="I4AQ12"/>
<keyword evidence="1" id="KW-0479">Metal-binding</keyword>
<dbReference type="PANTHER" id="PTHR10587:SF133">
    <property type="entry name" value="CHITIN DEACETYLASE 1-RELATED"/>
    <property type="match status" value="1"/>
</dbReference>
<dbReference type="CDD" id="cd10917">
    <property type="entry name" value="CE4_NodB_like_6s_7s"/>
    <property type="match status" value="1"/>
</dbReference>
<dbReference type="Proteomes" id="UP000006054">
    <property type="component" value="Chromosome"/>
</dbReference>
<dbReference type="GO" id="GO:0045493">
    <property type="term" value="P:xylan catabolic process"/>
    <property type="evidence" value="ECO:0007669"/>
    <property type="project" value="UniProtKB-KW"/>
</dbReference>
<dbReference type="PANTHER" id="PTHR10587">
    <property type="entry name" value="GLYCOSYL TRANSFERASE-RELATED"/>
    <property type="match status" value="1"/>
</dbReference>
<dbReference type="GO" id="GO:0016798">
    <property type="term" value="F:hydrolase activity, acting on glycosyl bonds"/>
    <property type="evidence" value="ECO:0007669"/>
    <property type="project" value="UniProtKB-KW"/>
</dbReference>
<dbReference type="Pfam" id="PF01522">
    <property type="entry name" value="Polysacc_deac_1"/>
    <property type="match status" value="1"/>
</dbReference>
<dbReference type="PROSITE" id="PS51677">
    <property type="entry name" value="NODB"/>
    <property type="match status" value="1"/>
</dbReference>
<name>I4AQ12_BERLS</name>